<keyword evidence="2" id="KW-0472">Membrane</keyword>
<dbReference type="AlphaFoldDB" id="A0A5S3WGE3"/>
<feature type="non-terminal residue" evidence="4">
    <location>
        <position position="1"/>
    </location>
</feature>
<proteinExistence type="predicted"/>
<dbReference type="InterPro" id="IPR036942">
    <property type="entry name" value="Beta-barrel_TonB_sf"/>
</dbReference>
<dbReference type="GO" id="GO:0009279">
    <property type="term" value="C:cell outer membrane"/>
    <property type="evidence" value="ECO:0007669"/>
    <property type="project" value="UniProtKB-SubCell"/>
</dbReference>
<evidence type="ECO:0000313" key="5">
    <source>
        <dbReference type="Proteomes" id="UP000310249"/>
    </source>
</evidence>
<protein>
    <submittedName>
        <fullName evidence="4">TonB-dependent receptor</fullName>
    </submittedName>
</protein>
<accession>A0A5S3WGE3</accession>
<comment type="subcellular location">
    <subcellularLocation>
        <location evidence="1">Cell outer membrane</location>
    </subcellularLocation>
</comment>
<dbReference type="EMBL" id="PNCI01000181">
    <property type="protein sequence ID" value="TMP21062.1"/>
    <property type="molecule type" value="Genomic_DNA"/>
</dbReference>
<evidence type="ECO:0000313" key="4">
    <source>
        <dbReference type="EMBL" id="TMP21062.1"/>
    </source>
</evidence>
<name>A0A5S3WGE3_9GAMM</name>
<reference evidence="4 5" key="1">
    <citation type="submission" date="2018-01" db="EMBL/GenBank/DDBJ databases">
        <authorList>
            <person name="Paulsen S."/>
            <person name="Gram L.K."/>
        </authorList>
    </citation>
    <scope>NUCLEOTIDE SEQUENCE [LARGE SCALE GENOMIC DNA]</scope>
    <source>
        <strain evidence="4 5">S2676</strain>
    </source>
</reference>
<comment type="caution">
    <text evidence="4">The sequence shown here is derived from an EMBL/GenBank/DDBJ whole genome shotgun (WGS) entry which is preliminary data.</text>
</comment>
<organism evidence="4 5">
    <name type="scientific">Pseudoalteromonas rubra</name>
    <dbReference type="NCBI Taxonomy" id="43658"/>
    <lineage>
        <taxon>Bacteria</taxon>
        <taxon>Pseudomonadati</taxon>
        <taxon>Pseudomonadota</taxon>
        <taxon>Gammaproteobacteria</taxon>
        <taxon>Alteromonadales</taxon>
        <taxon>Pseudoalteromonadaceae</taxon>
        <taxon>Pseudoalteromonas</taxon>
    </lineage>
</organism>
<reference evidence="5" key="2">
    <citation type="submission" date="2019-06" db="EMBL/GenBank/DDBJ databases">
        <title>Co-occurence of chitin degradation, pigmentation and bioactivity in marine Pseudoalteromonas.</title>
        <authorList>
            <person name="Sonnenschein E.C."/>
            <person name="Bech P.K."/>
        </authorList>
    </citation>
    <scope>NUCLEOTIDE SEQUENCE [LARGE SCALE GENOMIC DNA]</scope>
    <source>
        <strain evidence="5">S2676</strain>
    </source>
</reference>
<evidence type="ECO:0000256" key="1">
    <source>
        <dbReference type="ARBA" id="ARBA00004442"/>
    </source>
</evidence>
<gene>
    <name evidence="4" type="ORF">CWB99_24155</name>
</gene>
<evidence type="ECO:0000256" key="3">
    <source>
        <dbReference type="ARBA" id="ARBA00023237"/>
    </source>
</evidence>
<keyword evidence="4" id="KW-0675">Receptor</keyword>
<sequence length="80" mass="8634">GITIFTSFSYQPYTFQQYSSGATQYDGNTVTGVPGTIWVSGADWQLPHQFLLHASVNATGSIPLNDANTAYANAYQLVQA</sequence>
<dbReference type="RefSeq" id="WP_212748548.1">
    <property type="nucleotide sequence ID" value="NZ_PNCI01000181.1"/>
</dbReference>
<feature type="non-terminal residue" evidence="4">
    <location>
        <position position="80"/>
    </location>
</feature>
<evidence type="ECO:0000256" key="2">
    <source>
        <dbReference type="ARBA" id="ARBA00023136"/>
    </source>
</evidence>
<dbReference type="SUPFAM" id="SSF56935">
    <property type="entry name" value="Porins"/>
    <property type="match status" value="1"/>
</dbReference>
<dbReference type="Gene3D" id="2.40.170.20">
    <property type="entry name" value="TonB-dependent receptor, beta-barrel domain"/>
    <property type="match status" value="1"/>
</dbReference>
<keyword evidence="3" id="KW-0998">Cell outer membrane</keyword>
<dbReference type="Proteomes" id="UP000310249">
    <property type="component" value="Unassembled WGS sequence"/>
</dbReference>